<sequence>MAAPESVGKRSAMDVFSFASAADIIRSSQKDDYVASVLNDKLSAAVRQVYGTRMLHRFSTEVSLLAGMMYLSLTTLAGSRTLGEEYCDIFLVNKDGDSLVGFQKRFGYVLSSTLVPYIVQKSLPGLRRRLRQQIDKLHDGKEQQENLRSRIRRVLLRNLVNLTTSADSVKAVHLAVFYFYGSYYDFAKRVWGMRYIFPRQLLEHEQRPSYEILGLLLSFQLIVRTVRELRLVLPEQIEQEKAAAAATTTTAVVVEQKQVPVDLSDPDMLAFIPESSRRCPLCLSYMTDVAATPCGHLFCWSCICEWCGEKPECPLCRQPAKEQNILLLR</sequence>
<accession>A0ACC3SZQ9</accession>
<proteinExistence type="predicted"/>
<name>A0ACC3SZQ9_LIPKO</name>
<gene>
    <name evidence="1" type="ORF">V1525DRAFT_344532</name>
</gene>
<reference evidence="2" key="1">
    <citation type="journal article" date="2024" name="Front. Bioeng. Biotechnol.">
        <title>Genome-scale model development and genomic sequencing of the oleaginous clade Lipomyces.</title>
        <authorList>
            <person name="Czajka J.J."/>
            <person name="Han Y."/>
            <person name="Kim J."/>
            <person name="Mondo S.J."/>
            <person name="Hofstad B.A."/>
            <person name="Robles A."/>
            <person name="Haridas S."/>
            <person name="Riley R."/>
            <person name="LaButti K."/>
            <person name="Pangilinan J."/>
            <person name="Andreopoulos W."/>
            <person name="Lipzen A."/>
            <person name="Yan J."/>
            <person name="Wang M."/>
            <person name="Ng V."/>
            <person name="Grigoriev I.V."/>
            <person name="Spatafora J.W."/>
            <person name="Magnuson J.K."/>
            <person name="Baker S.E."/>
            <person name="Pomraning K.R."/>
        </authorList>
    </citation>
    <scope>NUCLEOTIDE SEQUENCE [LARGE SCALE GENOMIC DNA]</scope>
    <source>
        <strain evidence="2">CBS 7786</strain>
    </source>
</reference>
<keyword evidence="2" id="KW-1185">Reference proteome</keyword>
<dbReference type="Proteomes" id="UP001433508">
    <property type="component" value="Unassembled WGS sequence"/>
</dbReference>
<dbReference type="EMBL" id="MU971373">
    <property type="protein sequence ID" value="KAK9237139.1"/>
    <property type="molecule type" value="Genomic_DNA"/>
</dbReference>
<evidence type="ECO:0000313" key="2">
    <source>
        <dbReference type="Proteomes" id="UP001433508"/>
    </source>
</evidence>
<protein>
    <submittedName>
        <fullName evidence="1">Pex12 amino terminal region-domain-containing protein</fullName>
    </submittedName>
</protein>
<comment type="caution">
    <text evidence="1">The sequence shown here is derived from an EMBL/GenBank/DDBJ whole genome shotgun (WGS) entry which is preliminary data.</text>
</comment>
<evidence type="ECO:0000313" key="1">
    <source>
        <dbReference type="EMBL" id="KAK9237139.1"/>
    </source>
</evidence>
<organism evidence="1 2">
    <name type="scientific">Lipomyces kononenkoae</name>
    <name type="common">Yeast</name>
    <dbReference type="NCBI Taxonomy" id="34357"/>
    <lineage>
        <taxon>Eukaryota</taxon>
        <taxon>Fungi</taxon>
        <taxon>Dikarya</taxon>
        <taxon>Ascomycota</taxon>
        <taxon>Saccharomycotina</taxon>
        <taxon>Lipomycetes</taxon>
        <taxon>Lipomycetales</taxon>
        <taxon>Lipomycetaceae</taxon>
        <taxon>Lipomyces</taxon>
    </lineage>
</organism>